<dbReference type="SUPFAM" id="SSF49749">
    <property type="entry name" value="Group II dsDNA viruses VP"/>
    <property type="match status" value="2"/>
</dbReference>
<dbReference type="RefSeq" id="YP_001497944.1">
    <property type="nucleotide sequence ID" value="NC_009898.1"/>
</dbReference>
<dbReference type="InterPro" id="IPR016112">
    <property type="entry name" value="VP_dsDNA_II"/>
</dbReference>
<proteinExistence type="predicted"/>
<protein>
    <submittedName>
        <fullName evidence="6">Uncharacterized protein B748L</fullName>
    </submittedName>
</protein>
<evidence type="ECO:0000313" key="7">
    <source>
        <dbReference type="Proteomes" id="UP000202419"/>
    </source>
</evidence>
<dbReference type="Gene3D" id="2.70.9.10">
    <property type="entry name" value="Adenovirus Type 2 Hexon, domain 4"/>
    <property type="match status" value="1"/>
</dbReference>
<evidence type="ECO:0000256" key="2">
    <source>
        <dbReference type="ARBA" id="ARBA00022561"/>
    </source>
</evidence>
<dbReference type="Proteomes" id="UP000202419">
    <property type="component" value="Segment"/>
</dbReference>
<dbReference type="InterPro" id="IPR007542">
    <property type="entry name" value="MCP_C"/>
</dbReference>
<name>A7IXS3_PBCVN</name>
<dbReference type="Pfam" id="PF16903">
    <property type="entry name" value="Capsid_N"/>
    <property type="match status" value="1"/>
</dbReference>
<evidence type="ECO:0000259" key="5">
    <source>
        <dbReference type="Pfam" id="PF16903"/>
    </source>
</evidence>
<gene>
    <name evidence="6" type="primary">B748L</name>
    <name evidence="6" type="ORF">NY2A_B748L</name>
</gene>
<keyword evidence="3" id="KW-0946">Virion</keyword>
<feature type="domain" description="Major capsid protein N-terminal" evidence="5">
    <location>
        <begin position="24"/>
        <end position="203"/>
    </location>
</feature>
<evidence type="ECO:0000256" key="1">
    <source>
        <dbReference type="ARBA" id="ARBA00004328"/>
    </source>
</evidence>
<evidence type="ECO:0000256" key="3">
    <source>
        <dbReference type="ARBA" id="ARBA00022844"/>
    </source>
</evidence>
<organism evidence="6 7">
    <name type="scientific">Paramecium bursaria Chlorella virus NY2A</name>
    <name type="common">PBCV-NY2A</name>
    <dbReference type="NCBI Taxonomy" id="46021"/>
    <lineage>
        <taxon>Viruses</taxon>
        <taxon>Varidnaviria</taxon>
        <taxon>Bamfordvirae</taxon>
        <taxon>Nucleocytoviricota</taxon>
        <taxon>Megaviricetes</taxon>
        <taxon>Algavirales</taxon>
        <taxon>Phycodnaviridae</taxon>
        <taxon>Chlorovirus</taxon>
        <taxon>Chlorovirus americanus</taxon>
    </lineage>
</organism>
<comment type="subcellular location">
    <subcellularLocation>
        <location evidence="1">Virion</location>
    </subcellularLocation>
</comment>
<dbReference type="InterPro" id="IPR031654">
    <property type="entry name" value="Capsid_N"/>
</dbReference>
<dbReference type="GO" id="GO:0005198">
    <property type="term" value="F:structural molecule activity"/>
    <property type="evidence" value="ECO:0007669"/>
    <property type="project" value="InterPro"/>
</dbReference>
<feature type="domain" description="Major capsid protein C-terminal" evidence="4">
    <location>
        <begin position="206"/>
        <end position="395"/>
    </location>
</feature>
<dbReference type="GO" id="GO:0019028">
    <property type="term" value="C:viral capsid"/>
    <property type="evidence" value="ECO:0007669"/>
    <property type="project" value="UniProtKB-KW"/>
</dbReference>
<reference evidence="6 7" key="1">
    <citation type="journal article" date="2007" name="Virology">
        <title>Sequence and annotation of the 369-kb NY-2A and the 345-kb AR158 viruses that infect Chlorella NC64A.</title>
        <authorList>
            <person name="Fitzgerald L.A."/>
            <person name="Graves M.V."/>
            <person name="Li X."/>
            <person name="Feldblyum T."/>
            <person name="Nierman W.C."/>
            <person name="Van Etten J.L."/>
        </authorList>
    </citation>
    <scope>NUCLEOTIDE SEQUENCE [LARGE SCALE GENOMIC DNA]</scope>
    <source>
        <strain evidence="6 7">NY-2A</strain>
    </source>
</reference>
<dbReference type="InterPro" id="IPR038519">
    <property type="entry name" value="MCP_C_sf"/>
</dbReference>
<sequence length="400" mass="45366">MGGIMQLVSTGYQDVFLTGDPTRSLWKRLMARKTNFAIESIETVFDVLYGSPSFINIKKGGDLLKSCVLEISMKRTSTESFYPAEQFIKSLTVLVGDQEVEKIQDFPTWSRVHDELFNDTEMRSANYRMLNFRPDDPAGAVRTFYLDLPLFFTRYLSNALPLIALQYHEVKLKIEFEPPYNIPGIDSTYMPQVRFYGDYVFLDKPERIYFAQAEHEYIIEQLQTFSTIPNVSGSVNTTMIDLPFTMPSRYIIWVYKTNLHGQYTTSNSTFVTNEGYAPLQSAIIKCNGIDRFSERPGGYFNMVQTTQSLGQAPSCGIYMYSFGVNADKQDPEGTLNFSRLDMVTLSLTSKAATAPDISQVFDLSTTLENGITKFKNITIFSKNFNVLRIVEGIGGTLFSN</sequence>
<keyword evidence="2" id="KW-0167">Capsid protein</keyword>
<dbReference type="Pfam" id="PF04451">
    <property type="entry name" value="Capsid_NCLDV"/>
    <property type="match status" value="1"/>
</dbReference>
<dbReference type="EMBL" id="DQ491002">
    <property type="protein sequence ID" value="ABT15147.1"/>
    <property type="molecule type" value="Genomic_DNA"/>
</dbReference>
<dbReference type="KEGG" id="vg:5659185"/>
<evidence type="ECO:0000259" key="4">
    <source>
        <dbReference type="Pfam" id="PF04451"/>
    </source>
</evidence>
<organismHost>
    <name type="scientific">Chlorella</name>
    <dbReference type="NCBI Taxonomy" id="3071"/>
</organismHost>
<dbReference type="GeneID" id="5659185"/>
<keyword evidence="7" id="KW-1185">Reference proteome</keyword>
<dbReference type="OrthoDB" id="5765at10239"/>
<dbReference type="Gene3D" id="2.70.9.20">
    <property type="entry name" value="Major capsid protein Vp54"/>
    <property type="match status" value="1"/>
</dbReference>
<accession>A7IXS3</accession>
<evidence type="ECO:0000313" key="6">
    <source>
        <dbReference type="EMBL" id="ABT15147.1"/>
    </source>
</evidence>